<comment type="subcellular location">
    <subcellularLocation>
        <location evidence="1">Cytoplasm</location>
    </subcellularLocation>
</comment>
<dbReference type="Proteomes" id="UP001295423">
    <property type="component" value="Unassembled WGS sequence"/>
</dbReference>
<evidence type="ECO:0000256" key="1">
    <source>
        <dbReference type="ARBA" id="ARBA00004496"/>
    </source>
</evidence>
<sequence>MASQFAAPQQEEIFHVYGGNDFQYSNFEYNPNNHYKDERNGRASVPNYMKPTQASRRRAKSADARPQYRNTSSTSSSSKSRALEQQKSYEDRLLDELLEQQFDLEHQQDIDVQRLPPQQQATTTTTQTTTTYQGPQMQLPTQDGDHFMDPNLEEPTERIHFEREMHNPFSSGGAKRLEQPLDRQTPKYSKEETEEEFFNPFGGEWSPEDDKRRWDMPYEPSSSTYPAPNNPATQQQKVQGTRSFPDTSPTYPTPTNSSSQTQSVHGTKSFPSSSRKSSSTASKSQKSQHTGGDWRSTVMKSTMVLKPKTKAVKEQVKAITNKLSSAMSSARSRSQIPTYSKSSQPRSKSQPPPARKNRGQYVADSGIMRRQQQNNNPIPTTNATPRSKDDYGSFDVEYDFYGDGFAQSRTFSHDGSQSDHGFRVIRPERPRNPQMQIKPDAVAPSYTSKRPAPVSYSQYLATSKIPSTKGGAFSKVSPTSVMDSIQNNSNVHWSNRLEPASTPRTIEDNPQSILRKRYPGSINDHDYLIEPTPVDFRDGSGMSLSPIENRTSPAQPQHQNMRTAQPAKSADESDLMSIAYSEFIESVAAVVIQTTVRRFLAKLLVDKLRVQVAAARKYRYNRKRIEGKTITPRPVKVPSVQRTSVQSRSRNRVQQLQQEEESMANTGMEYQLFVFAAIRIQSVFRGWFVRDIIKIEHYCATIIQKNARGLVYRNQYQYDLFRIIMAQSVVRRFLVCRDLYVVAPDPEVRRVLDFAAAMIQARWRGFVAEMRYFQNYRDVLLVQSVVRRWLAIRLVRAIQSLDQHQQKKSTGNNRFGKYGARHSLGNVRVHAHEPVPVVPVQPKSTGTHTSSKWSNTRNVPWQQPSSSSNTTITHSASTEERGSTTSQAKHDVPTGMGSIAKRRAMFESKRLNTVQQEDASKEKAAAAKAELKAMQRKVGVRPSPGTQSISSHPQRAKSMSGRIQNPLSKKNWGPDFRPNTKVVGRVSTFESSSGSVVASDVETEVQSNRTSTSRLLQGWRDREKSNSFDQRNSFDMTSERATTTATEYHGRSSNTRLSTGTIGLSKYLGGKTEHQEAVAPLSHGGGMVHRPPNPSHEQCSNPNSDPEPSFQDIMRSKRSPKESIRIQQIEEVFIKVGLMRPVNRPLLNANVGQPQPSKVERTYLSSPLRKVNNTKVEQSPSGTQAMKNQLPWRVQPSRSLDSSSPKTERKLFHDEPDSGNDNGNSSNEQAQSQAALKIWRNARQPPHANSNSNSNSSRAQQLPPRQQQQQSSGVERRSLGGVGVGANPSPVNERSKNLLNSLGINTSYTSEVSTDVSDMENSPSPAFLRRFQKVTPDSPVPKTNLFGAPEVQSQNKVVSTVNQNHPQRPVFSQFQIQKQAERSQEDQIKIDAMHAVFEKVGLMKSVASIYLYTVVDNE</sequence>
<dbReference type="Pfam" id="PF00612">
    <property type="entry name" value="IQ"/>
    <property type="match status" value="3"/>
</dbReference>
<feature type="compositionally biased region" description="Polar residues" evidence="5">
    <location>
        <begin position="843"/>
        <end position="876"/>
    </location>
</feature>
<feature type="region of interest" description="Disordered" evidence="5">
    <location>
        <begin position="109"/>
        <end position="144"/>
    </location>
</feature>
<feature type="compositionally biased region" description="Basic and acidic residues" evidence="5">
    <location>
        <begin position="877"/>
        <end position="892"/>
    </location>
</feature>
<evidence type="ECO:0000256" key="3">
    <source>
        <dbReference type="ARBA" id="ARBA00022737"/>
    </source>
</evidence>
<feature type="region of interest" description="Disordered" evidence="5">
    <location>
        <begin position="1088"/>
        <end position="1123"/>
    </location>
</feature>
<dbReference type="Gene3D" id="1.20.5.190">
    <property type="match status" value="2"/>
</dbReference>
<feature type="compositionally biased region" description="Polar residues" evidence="5">
    <location>
        <begin position="1095"/>
        <end position="1106"/>
    </location>
</feature>
<accession>A0AAD2CP89</accession>
<feature type="compositionally biased region" description="Polar residues" evidence="5">
    <location>
        <begin position="132"/>
        <end position="141"/>
    </location>
</feature>
<keyword evidence="3" id="KW-0677">Repeat</keyword>
<feature type="region of interest" description="Disordered" evidence="5">
    <location>
        <begin position="1164"/>
        <end position="1296"/>
    </location>
</feature>
<feature type="compositionally biased region" description="Low complexity" evidence="5">
    <location>
        <begin position="1249"/>
        <end position="1272"/>
    </location>
</feature>
<feature type="compositionally biased region" description="Basic and acidic residues" evidence="5">
    <location>
        <begin position="175"/>
        <end position="191"/>
    </location>
</feature>
<feature type="compositionally biased region" description="Polar residues" evidence="5">
    <location>
        <begin position="944"/>
        <end position="953"/>
    </location>
</feature>
<dbReference type="InterPro" id="IPR000048">
    <property type="entry name" value="IQ_motif_EF-hand-BS"/>
</dbReference>
<feature type="region of interest" description="Disordered" evidence="5">
    <location>
        <begin position="935"/>
        <end position="979"/>
    </location>
</feature>
<dbReference type="PROSITE" id="PS50096">
    <property type="entry name" value="IQ"/>
    <property type="match status" value="2"/>
</dbReference>
<dbReference type="GO" id="GO:0007051">
    <property type="term" value="P:spindle organization"/>
    <property type="evidence" value="ECO:0007669"/>
    <property type="project" value="TreeGrafter"/>
</dbReference>
<feature type="compositionally biased region" description="Low complexity" evidence="5">
    <location>
        <begin position="71"/>
        <end position="80"/>
    </location>
</feature>
<dbReference type="PANTHER" id="PTHR22706">
    <property type="entry name" value="ASSEMBLY FACTOR FOR SPINDLE MICROTUBULES"/>
    <property type="match status" value="1"/>
</dbReference>
<feature type="compositionally biased region" description="Polar residues" evidence="5">
    <location>
        <begin position="1171"/>
        <end position="1187"/>
    </location>
</feature>
<dbReference type="GO" id="GO:0005737">
    <property type="term" value="C:cytoplasm"/>
    <property type="evidence" value="ECO:0007669"/>
    <property type="project" value="UniProtKB-SubCell"/>
</dbReference>
<feature type="region of interest" description="Disordered" evidence="5">
    <location>
        <begin position="323"/>
        <end position="389"/>
    </location>
</feature>
<reference evidence="6" key="1">
    <citation type="submission" date="2023-08" db="EMBL/GenBank/DDBJ databases">
        <authorList>
            <person name="Audoor S."/>
            <person name="Bilcke G."/>
        </authorList>
    </citation>
    <scope>NUCLEOTIDE SEQUENCE</scope>
</reference>
<feature type="region of interest" description="Disordered" evidence="5">
    <location>
        <begin position="28"/>
        <end position="88"/>
    </location>
</feature>
<feature type="region of interest" description="Disordered" evidence="5">
    <location>
        <begin position="166"/>
        <end position="311"/>
    </location>
</feature>
<gene>
    <name evidence="6" type="ORF">CYCCA115_LOCUS2624</name>
</gene>
<name>A0AAD2CP89_9STRA</name>
<dbReference type="PANTHER" id="PTHR22706:SF1">
    <property type="entry name" value="ASSEMBLY FACTOR FOR SPINDLE MICROTUBULES"/>
    <property type="match status" value="1"/>
</dbReference>
<dbReference type="EMBL" id="CAKOGP040000191">
    <property type="protein sequence ID" value="CAJ1931952.1"/>
    <property type="molecule type" value="Genomic_DNA"/>
</dbReference>
<proteinExistence type="predicted"/>
<protein>
    <submittedName>
        <fullName evidence="6">Uncharacterized protein</fullName>
    </submittedName>
</protein>
<evidence type="ECO:0000313" key="7">
    <source>
        <dbReference type="Proteomes" id="UP001295423"/>
    </source>
</evidence>
<feature type="compositionally biased region" description="Polar residues" evidence="5">
    <location>
        <begin position="220"/>
        <end position="244"/>
    </location>
</feature>
<feature type="compositionally biased region" description="Low complexity" evidence="5">
    <location>
        <begin position="245"/>
        <end position="287"/>
    </location>
</feature>
<keyword evidence="2" id="KW-0963">Cytoplasm</keyword>
<evidence type="ECO:0000256" key="4">
    <source>
        <dbReference type="ARBA" id="ARBA00022860"/>
    </source>
</evidence>
<evidence type="ECO:0000313" key="6">
    <source>
        <dbReference type="EMBL" id="CAJ1931952.1"/>
    </source>
</evidence>
<comment type="caution">
    <text evidence="6">The sequence shown here is derived from an EMBL/GenBank/DDBJ whole genome shotgun (WGS) entry which is preliminary data.</text>
</comment>
<dbReference type="GO" id="GO:0000922">
    <property type="term" value="C:spindle pole"/>
    <property type="evidence" value="ECO:0007669"/>
    <property type="project" value="TreeGrafter"/>
</dbReference>
<feature type="compositionally biased region" description="Low complexity" evidence="5">
    <location>
        <begin position="118"/>
        <end position="131"/>
    </location>
</feature>
<dbReference type="InterPro" id="IPR051185">
    <property type="entry name" value="ASPM"/>
</dbReference>
<dbReference type="GO" id="GO:0000278">
    <property type="term" value="P:mitotic cell cycle"/>
    <property type="evidence" value="ECO:0007669"/>
    <property type="project" value="TreeGrafter"/>
</dbReference>
<organism evidence="6 7">
    <name type="scientific">Cylindrotheca closterium</name>
    <dbReference type="NCBI Taxonomy" id="2856"/>
    <lineage>
        <taxon>Eukaryota</taxon>
        <taxon>Sar</taxon>
        <taxon>Stramenopiles</taxon>
        <taxon>Ochrophyta</taxon>
        <taxon>Bacillariophyta</taxon>
        <taxon>Bacillariophyceae</taxon>
        <taxon>Bacillariophycidae</taxon>
        <taxon>Bacillariales</taxon>
        <taxon>Bacillariaceae</taxon>
        <taxon>Cylindrotheca</taxon>
    </lineage>
</organism>
<dbReference type="CDD" id="cd23767">
    <property type="entry name" value="IQCD"/>
    <property type="match status" value="1"/>
</dbReference>
<dbReference type="GO" id="GO:0005516">
    <property type="term" value="F:calmodulin binding"/>
    <property type="evidence" value="ECO:0007669"/>
    <property type="project" value="UniProtKB-KW"/>
</dbReference>
<dbReference type="GO" id="GO:0051295">
    <property type="term" value="P:establishment of meiotic spindle localization"/>
    <property type="evidence" value="ECO:0007669"/>
    <property type="project" value="TreeGrafter"/>
</dbReference>
<feature type="region of interest" description="Disordered" evidence="5">
    <location>
        <begin position="548"/>
        <end position="570"/>
    </location>
</feature>
<dbReference type="SMART" id="SM00015">
    <property type="entry name" value="IQ"/>
    <property type="match status" value="5"/>
</dbReference>
<evidence type="ECO:0000256" key="5">
    <source>
        <dbReference type="SAM" id="MobiDB-lite"/>
    </source>
</evidence>
<feature type="compositionally biased region" description="Basic and acidic residues" evidence="5">
    <location>
        <begin position="1206"/>
        <end position="1216"/>
    </location>
</feature>
<feature type="compositionally biased region" description="Polar residues" evidence="5">
    <location>
        <begin position="1196"/>
        <end position="1205"/>
    </location>
</feature>
<keyword evidence="7" id="KW-1185">Reference proteome</keyword>
<evidence type="ECO:0000256" key="2">
    <source>
        <dbReference type="ARBA" id="ARBA00022490"/>
    </source>
</evidence>
<feature type="region of interest" description="Disordered" evidence="5">
    <location>
        <begin position="837"/>
        <end position="894"/>
    </location>
</feature>
<feature type="compositionally biased region" description="Low complexity" evidence="5">
    <location>
        <begin position="369"/>
        <end position="385"/>
    </location>
</feature>
<feature type="compositionally biased region" description="Polar residues" evidence="5">
    <location>
        <begin position="548"/>
        <end position="563"/>
    </location>
</feature>
<keyword evidence="4" id="KW-0112">Calmodulin-binding</keyword>
<feature type="compositionally biased region" description="Low complexity" evidence="5">
    <location>
        <begin position="324"/>
        <end position="349"/>
    </location>
</feature>